<feature type="region of interest" description="Disordered" evidence="5">
    <location>
        <begin position="1"/>
        <end position="22"/>
    </location>
</feature>
<reference evidence="7 8" key="1">
    <citation type="submission" date="2022-01" db="EMBL/GenBank/DDBJ databases">
        <title>A chromosome-scale genome assembly of the false clownfish, Amphiprion ocellaris.</title>
        <authorList>
            <person name="Ryu T."/>
        </authorList>
    </citation>
    <scope>NUCLEOTIDE SEQUENCE [LARGE SCALE GENOMIC DNA]</scope>
</reference>
<evidence type="ECO:0000256" key="3">
    <source>
        <dbReference type="ARBA" id="ARBA00023242"/>
    </source>
</evidence>
<dbReference type="InterPro" id="IPR048252">
    <property type="entry name" value="KH-I_FUBP1_dom4"/>
</dbReference>
<dbReference type="InterPro" id="IPR004087">
    <property type="entry name" value="KH_dom"/>
</dbReference>
<evidence type="ECO:0000256" key="2">
    <source>
        <dbReference type="ARBA" id="ARBA00022737"/>
    </source>
</evidence>
<dbReference type="GO" id="GO:0006355">
    <property type="term" value="P:regulation of DNA-templated transcription"/>
    <property type="evidence" value="ECO:0007669"/>
    <property type="project" value="InterPro"/>
</dbReference>
<feature type="region of interest" description="Disordered" evidence="5">
    <location>
        <begin position="435"/>
        <end position="524"/>
    </location>
</feature>
<organism evidence="7 8">
    <name type="scientific">Amphiprion ocellaris</name>
    <name type="common">Clown anemonefish</name>
    <dbReference type="NCBI Taxonomy" id="80972"/>
    <lineage>
        <taxon>Eukaryota</taxon>
        <taxon>Metazoa</taxon>
        <taxon>Chordata</taxon>
        <taxon>Craniata</taxon>
        <taxon>Vertebrata</taxon>
        <taxon>Euteleostomi</taxon>
        <taxon>Actinopterygii</taxon>
        <taxon>Neopterygii</taxon>
        <taxon>Teleostei</taxon>
        <taxon>Neoteleostei</taxon>
        <taxon>Acanthomorphata</taxon>
        <taxon>Ovalentaria</taxon>
        <taxon>Pomacentridae</taxon>
        <taxon>Amphiprion</taxon>
    </lineage>
</organism>
<evidence type="ECO:0000259" key="6">
    <source>
        <dbReference type="SMART" id="SM00322"/>
    </source>
</evidence>
<dbReference type="SMART" id="SM00322">
    <property type="entry name" value="KH"/>
    <property type="match status" value="4"/>
</dbReference>
<dbReference type="PANTHER" id="PTHR10288">
    <property type="entry name" value="KH DOMAIN CONTAINING RNA BINDING PROTEIN"/>
    <property type="match status" value="1"/>
</dbReference>
<feature type="domain" description="K Homology" evidence="6">
    <location>
        <begin position="84"/>
        <end position="154"/>
    </location>
</feature>
<dbReference type="PROSITE" id="PS50084">
    <property type="entry name" value="KH_TYPE_1"/>
    <property type="match status" value="4"/>
</dbReference>
<dbReference type="SUPFAM" id="SSF54791">
    <property type="entry name" value="Eukaryotic type KH-domain (KH-domain type I)"/>
    <property type="match status" value="4"/>
</dbReference>
<sequence>MADYSSVAPPSSNAGGGMNDAFKDALQRARQIAAKIGGDGVAAPPTNEFGYGGQKRPLEDADQPETKKVATNDGKVKFFLFILRSTSEEFKVPDGMVGFIIGRGGEQISRLQQESGCKIQIAPDSGGMPDRSVTLTGPPESIQTAKQLLTEIVEKGRPAPAFHHNDGPGMTVQEIMVPASKAGLVIGKGGETIKSLQERAGVKMVMIQDGPQNTGADKPLRISGEPFKVQQAKEMVMELIRDQGFREQRGEYGSRIGGGGGGGDSLDVPVPRFAVGIVIGRNGEMIKKIQNDTGVRIQFKPDDGSTPDRIAQIMGPPDQAQHAAEIISDLLRSVQAGGPPGHGGGRGRGRGQGNWNMGPPGGLQEFTFTVPTMKTGLIIGKGGETIKGISQQSGARIELQRNPPPNADPNIKMFTVRGSPQQIDYARQLVEEKIGGPVTPMGGPHGPPGPHGGPGPHGPPGPPGPPGAPMGPYNPGPYNQGPPGPHGPPAPYQPQGWGNGYPHWQQGQPDPSDPQAAGQSGQADYTKAWEEYYKKMGQQSQQPQDYTKAWEEYYKKQGECSAASQPGGQPDYSAAWAEYYRQQAAYYGTANPQSMGAAPQAPQGQ</sequence>
<dbReference type="GO" id="GO:0003723">
    <property type="term" value="F:RNA binding"/>
    <property type="evidence" value="ECO:0007669"/>
    <property type="project" value="UniProtKB-UniRule"/>
</dbReference>
<evidence type="ECO:0000256" key="4">
    <source>
        <dbReference type="PROSITE-ProRule" id="PRU00117"/>
    </source>
</evidence>
<comment type="subcellular location">
    <subcellularLocation>
        <location evidence="1">Nucleus</location>
    </subcellularLocation>
</comment>
<protein>
    <recommendedName>
        <fullName evidence="6">K Homology domain-containing protein</fullName>
    </recommendedName>
</protein>
<proteinExistence type="predicted"/>
<dbReference type="FunFam" id="3.30.1370.10:FF:000007">
    <property type="entry name" value="far upstream element-binding protein 1 isoform X1"/>
    <property type="match status" value="1"/>
</dbReference>
<dbReference type="GeneTree" id="ENSGT00940000160043"/>
<dbReference type="Pfam" id="PF00013">
    <property type="entry name" value="KH_1"/>
    <property type="match status" value="4"/>
</dbReference>
<reference evidence="7" key="3">
    <citation type="submission" date="2025-09" db="UniProtKB">
        <authorList>
            <consortium name="Ensembl"/>
        </authorList>
    </citation>
    <scope>IDENTIFICATION</scope>
</reference>
<dbReference type="GO" id="GO:0005634">
    <property type="term" value="C:nucleus"/>
    <property type="evidence" value="ECO:0007669"/>
    <property type="project" value="UniProtKB-SubCell"/>
</dbReference>
<keyword evidence="4" id="KW-0694">RNA-binding</keyword>
<dbReference type="AlphaFoldDB" id="A0AAQ5ZLE6"/>
<feature type="region of interest" description="Disordered" evidence="5">
    <location>
        <begin position="36"/>
        <end position="62"/>
    </location>
</feature>
<evidence type="ECO:0000256" key="1">
    <source>
        <dbReference type="ARBA" id="ARBA00004123"/>
    </source>
</evidence>
<feature type="domain" description="K Homology" evidence="6">
    <location>
        <begin position="362"/>
        <end position="435"/>
    </location>
</feature>
<keyword evidence="3" id="KW-0539">Nucleus</keyword>
<feature type="domain" description="K Homology" evidence="6">
    <location>
        <begin position="169"/>
        <end position="241"/>
    </location>
</feature>
<dbReference type="InterPro" id="IPR004088">
    <property type="entry name" value="KH_dom_type_1"/>
</dbReference>
<accession>A0AAQ5ZLE6</accession>
<dbReference type="InterPro" id="IPR048250">
    <property type="entry name" value="KH-I_FUBP1_dom2"/>
</dbReference>
<feature type="region of interest" description="Disordered" evidence="5">
    <location>
        <begin position="334"/>
        <end position="357"/>
    </location>
</feature>
<feature type="compositionally biased region" description="Gly residues" evidence="5">
    <location>
        <begin position="338"/>
        <end position="352"/>
    </location>
</feature>
<keyword evidence="2" id="KW-0677">Repeat</keyword>
<evidence type="ECO:0000313" key="8">
    <source>
        <dbReference type="Proteomes" id="UP001501940"/>
    </source>
</evidence>
<dbReference type="InterPro" id="IPR036612">
    <property type="entry name" value="KH_dom_type_1_sf"/>
</dbReference>
<name>A0AAQ5ZLE6_AMPOC</name>
<dbReference type="CDD" id="cd22481">
    <property type="entry name" value="KH-I_FUBP1_rpt2"/>
    <property type="match status" value="1"/>
</dbReference>
<reference evidence="7" key="2">
    <citation type="submission" date="2025-08" db="UniProtKB">
        <authorList>
            <consortium name="Ensembl"/>
        </authorList>
    </citation>
    <scope>IDENTIFICATION</scope>
</reference>
<feature type="compositionally biased region" description="Pro residues" evidence="5">
    <location>
        <begin position="445"/>
        <end position="492"/>
    </location>
</feature>
<evidence type="ECO:0000256" key="5">
    <source>
        <dbReference type="SAM" id="MobiDB-lite"/>
    </source>
</evidence>
<feature type="domain" description="K Homology" evidence="6">
    <location>
        <begin position="262"/>
        <end position="332"/>
    </location>
</feature>
<dbReference type="Gene3D" id="3.30.1370.10">
    <property type="entry name" value="K Homology domain, type 1"/>
    <property type="match status" value="4"/>
</dbReference>
<dbReference type="InterPro" id="IPR015096">
    <property type="entry name" value="FUBP_C"/>
</dbReference>
<dbReference type="Proteomes" id="UP001501940">
    <property type="component" value="Chromosome 10"/>
</dbReference>
<evidence type="ECO:0000313" key="7">
    <source>
        <dbReference type="Ensembl" id="ENSAOCP00000065622.1"/>
    </source>
</evidence>
<dbReference type="Ensembl" id="ENSAOCT00000053057.1">
    <property type="protein sequence ID" value="ENSAOCP00000065622.1"/>
    <property type="gene ID" value="ENSAOCG00000025108.1"/>
</dbReference>
<dbReference type="Pfam" id="PF09005">
    <property type="entry name" value="FUBP_C"/>
    <property type="match status" value="2"/>
</dbReference>
<gene>
    <name evidence="7" type="primary">FUBP1</name>
</gene>
<keyword evidence="8" id="KW-1185">Reference proteome</keyword>
<dbReference type="CDD" id="cd22487">
    <property type="entry name" value="KH-I_FUBP1_rpt4"/>
    <property type="match status" value="1"/>
</dbReference>
<feature type="region of interest" description="Disordered" evidence="5">
    <location>
        <begin position="390"/>
        <end position="410"/>
    </location>
</feature>